<dbReference type="PROSITE" id="PS01317">
    <property type="entry name" value="SSRP"/>
    <property type="match status" value="1"/>
</dbReference>
<reference evidence="6" key="1">
    <citation type="journal article" date="2011" name="J. Bacteriol.">
        <title>Genome sequences of eight morphologically diverse alphaproteobacteria.</title>
        <authorList>
            <consortium name="US DOE Joint Genome Institute"/>
            <person name="Brown P.J."/>
            <person name="Kysela D.T."/>
            <person name="Buechlein A."/>
            <person name="Hemmerich C."/>
            <person name="Brun Y.V."/>
        </authorList>
    </citation>
    <scope>NUCLEOTIDE SEQUENCE [LARGE SCALE GENOMIC DNA]</scope>
    <source>
        <strain evidence="6">ATCC 49814 / DSM 5838 / IFAM 1418</strain>
    </source>
</reference>
<organism evidence="5 6">
    <name type="scientific">Hirschia baltica (strain ATCC 49814 / DSM 5838 / IFAM 1418)</name>
    <dbReference type="NCBI Taxonomy" id="582402"/>
    <lineage>
        <taxon>Bacteria</taxon>
        <taxon>Pseudomonadati</taxon>
        <taxon>Pseudomonadota</taxon>
        <taxon>Alphaproteobacteria</taxon>
        <taxon>Hyphomonadales</taxon>
        <taxon>Hyphomonadaceae</taxon>
        <taxon>Hirschia</taxon>
    </lineage>
</organism>
<dbReference type="HOGENOM" id="CLU_108953_0_1_5"/>
<dbReference type="NCBIfam" id="TIGR00086">
    <property type="entry name" value="smpB"/>
    <property type="match status" value="1"/>
</dbReference>
<dbReference type="NCBIfam" id="NF003843">
    <property type="entry name" value="PRK05422.1"/>
    <property type="match status" value="1"/>
</dbReference>
<gene>
    <name evidence="3" type="primary">smpB</name>
    <name evidence="5" type="ordered locus">Hbal_1743</name>
</gene>
<evidence type="ECO:0000256" key="2">
    <source>
        <dbReference type="ARBA" id="ARBA00022884"/>
    </source>
</evidence>
<dbReference type="PANTHER" id="PTHR30308:SF2">
    <property type="entry name" value="SSRA-BINDING PROTEIN"/>
    <property type="match status" value="1"/>
</dbReference>
<evidence type="ECO:0000313" key="6">
    <source>
        <dbReference type="Proteomes" id="UP000002745"/>
    </source>
</evidence>
<dbReference type="HAMAP" id="MF_00023">
    <property type="entry name" value="SmpB"/>
    <property type="match status" value="1"/>
</dbReference>
<dbReference type="PANTHER" id="PTHR30308">
    <property type="entry name" value="TMRNA-BINDING COMPONENT OF TRANS-TRANSLATION TAGGING COMPLEX"/>
    <property type="match status" value="1"/>
</dbReference>
<dbReference type="STRING" id="582402.Hbal_1743"/>
<dbReference type="GO" id="GO:0005829">
    <property type="term" value="C:cytosol"/>
    <property type="evidence" value="ECO:0007669"/>
    <property type="project" value="TreeGrafter"/>
</dbReference>
<sequence length="158" mass="17964">MAKKKKQDGGGLVAENRQSRRNYEVVDTLEAGIALVGTEVKSLRLGRANISESYARDEQGELVLVNATIPIYPPASRFNHEPLRMRKLLLKKKELAKLMQGITRDGMTIVPLKLYFNERGIAKLLLGLAKGRKNHDKRDVEKKRDWDKQKARLMRAKG</sequence>
<comment type="similarity">
    <text evidence="3">Belongs to the SmpB family.</text>
</comment>
<dbReference type="RefSeq" id="WP_015827581.1">
    <property type="nucleotide sequence ID" value="NC_012982.1"/>
</dbReference>
<dbReference type="eggNOG" id="COG0691">
    <property type="taxonomic scope" value="Bacteria"/>
</dbReference>
<dbReference type="GO" id="GO:0003723">
    <property type="term" value="F:RNA binding"/>
    <property type="evidence" value="ECO:0007669"/>
    <property type="project" value="UniProtKB-UniRule"/>
</dbReference>
<keyword evidence="1 3" id="KW-0963">Cytoplasm</keyword>
<evidence type="ECO:0000256" key="4">
    <source>
        <dbReference type="SAM" id="MobiDB-lite"/>
    </source>
</evidence>
<dbReference type="EMBL" id="CP001678">
    <property type="protein sequence ID" value="ACT59431.1"/>
    <property type="molecule type" value="Genomic_DNA"/>
</dbReference>
<dbReference type="GO" id="GO:0070930">
    <property type="term" value="P:trans-translation-dependent protein tagging"/>
    <property type="evidence" value="ECO:0007669"/>
    <property type="project" value="TreeGrafter"/>
</dbReference>
<name>C6XJY6_HIRBI</name>
<dbReference type="Proteomes" id="UP000002745">
    <property type="component" value="Chromosome"/>
</dbReference>
<dbReference type="AlphaFoldDB" id="C6XJY6"/>
<dbReference type="KEGG" id="hba:Hbal_1743"/>
<proteinExistence type="inferred from homology"/>
<dbReference type="InterPro" id="IPR020081">
    <property type="entry name" value="SsrA-bd_prot_CS"/>
</dbReference>
<keyword evidence="2 3" id="KW-0694">RNA-binding</keyword>
<dbReference type="Gene3D" id="2.40.280.10">
    <property type="match status" value="1"/>
</dbReference>
<dbReference type="OrthoDB" id="9805462at2"/>
<keyword evidence="6" id="KW-1185">Reference proteome</keyword>
<evidence type="ECO:0000313" key="5">
    <source>
        <dbReference type="EMBL" id="ACT59431.1"/>
    </source>
</evidence>
<feature type="region of interest" description="Disordered" evidence="4">
    <location>
        <begin position="136"/>
        <end position="158"/>
    </location>
</feature>
<dbReference type="SUPFAM" id="SSF74982">
    <property type="entry name" value="Small protein B (SmpB)"/>
    <property type="match status" value="1"/>
</dbReference>
<evidence type="ECO:0000256" key="1">
    <source>
        <dbReference type="ARBA" id="ARBA00022490"/>
    </source>
</evidence>
<accession>C6XJY6</accession>
<dbReference type="CDD" id="cd09294">
    <property type="entry name" value="SmpB"/>
    <property type="match status" value="1"/>
</dbReference>
<dbReference type="InterPro" id="IPR023620">
    <property type="entry name" value="SmpB"/>
</dbReference>
<dbReference type="InterPro" id="IPR000037">
    <property type="entry name" value="SsrA-bd_prot"/>
</dbReference>
<dbReference type="Pfam" id="PF01668">
    <property type="entry name" value="SmpB"/>
    <property type="match status" value="1"/>
</dbReference>
<comment type="function">
    <text evidence="3">Required for rescue of stalled ribosomes mediated by trans-translation. Binds to transfer-messenger RNA (tmRNA), required for stable association of tmRNA with ribosomes. tmRNA and SmpB together mimic tRNA shape, replacing the anticodon stem-loop with SmpB. tmRNA is encoded by the ssrA gene; the 2 termini fold to resemble tRNA(Ala) and it encodes a 'tag peptide', a short internal open reading frame. During trans-translation Ala-aminoacylated tmRNA acts like a tRNA, entering the A-site of stalled ribosomes, displacing the stalled mRNA. The ribosome then switches to translate the ORF on the tmRNA; the nascent peptide is terminated with the 'tag peptide' encoded by the tmRNA and targeted for degradation. The ribosome is freed to recommence translation, which seems to be the essential function of trans-translation.</text>
</comment>
<dbReference type="GO" id="GO:0070929">
    <property type="term" value="P:trans-translation"/>
    <property type="evidence" value="ECO:0007669"/>
    <property type="project" value="UniProtKB-UniRule"/>
</dbReference>
<comment type="subcellular location">
    <subcellularLocation>
        <location evidence="3">Cytoplasm</location>
    </subcellularLocation>
    <text evidence="3">The tmRNA-SmpB complex associates with stalled 70S ribosomes.</text>
</comment>
<feature type="compositionally biased region" description="Basic and acidic residues" evidence="4">
    <location>
        <begin position="136"/>
        <end position="150"/>
    </location>
</feature>
<evidence type="ECO:0000256" key="3">
    <source>
        <dbReference type="HAMAP-Rule" id="MF_00023"/>
    </source>
</evidence>
<protein>
    <recommendedName>
        <fullName evidence="3">SsrA-binding protein</fullName>
    </recommendedName>
    <alternativeName>
        <fullName evidence="3">Small protein B</fullName>
    </alternativeName>
</protein>